<dbReference type="EMBL" id="QMKK01000042">
    <property type="protein sequence ID" value="RAX40408.1"/>
    <property type="molecule type" value="Genomic_DNA"/>
</dbReference>
<sequence length="61" mass="6818">MSDTVDKEYTPSTLHDRYQIGLGEAKRLINSFGSDRLELDRLLGSRDRPLPQAGEQNLTAA</sequence>
<dbReference type="OrthoDB" id="8403304at2"/>
<dbReference type="RefSeq" id="WP_112343011.1">
    <property type="nucleotide sequence ID" value="NZ_QMKK01000042.1"/>
</dbReference>
<evidence type="ECO:0000313" key="1">
    <source>
        <dbReference type="EMBL" id="RAX40408.1"/>
    </source>
</evidence>
<name>A0A329YBX2_RHITR</name>
<accession>A0A329YBX2</accession>
<organism evidence="1 2">
    <name type="scientific">Rhizobium tropici</name>
    <dbReference type="NCBI Taxonomy" id="398"/>
    <lineage>
        <taxon>Bacteria</taxon>
        <taxon>Pseudomonadati</taxon>
        <taxon>Pseudomonadota</taxon>
        <taxon>Alphaproteobacteria</taxon>
        <taxon>Hyphomicrobiales</taxon>
        <taxon>Rhizobiaceae</taxon>
        <taxon>Rhizobium/Agrobacterium group</taxon>
        <taxon>Rhizobium</taxon>
    </lineage>
</organism>
<dbReference type="AlphaFoldDB" id="A0A329YBX2"/>
<reference evidence="1 2" key="1">
    <citation type="submission" date="2018-06" db="EMBL/GenBank/DDBJ databases">
        <title>Whole Genome Sequence of an efficient microsymbiont, Rhizobium tropici.</title>
        <authorList>
            <person name="Srinivasan R."/>
            <person name="Singh H.V."/>
            <person name="Srivastava R."/>
            <person name="Kumari B."/>
            <person name="Radhakrishna A."/>
        </authorList>
    </citation>
    <scope>NUCLEOTIDE SEQUENCE [LARGE SCALE GENOMIC DNA]</scope>
    <source>
        <strain evidence="1 2">IGFRI Rhizo-19</strain>
    </source>
</reference>
<comment type="caution">
    <text evidence="1">The sequence shown here is derived from an EMBL/GenBank/DDBJ whole genome shotgun (WGS) entry which is preliminary data.</text>
</comment>
<protein>
    <recommendedName>
        <fullName evidence="3">DUF3606 domain-containing protein</fullName>
    </recommendedName>
</protein>
<evidence type="ECO:0000313" key="2">
    <source>
        <dbReference type="Proteomes" id="UP000251205"/>
    </source>
</evidence>
<evidence type="ECO:0008006" key="3">
    <source>
        <dbReference type="Google" id="ProtNLM"/>
    </source>
</evidence>
<gene>
    <name evidence="1" type="ORF">DQ393_17515</name>
</gene>
<dbReference type="Proteomes" id="UP000251205">
    <property type="component" value="Unassembled WGS sequence"/>
</dbReference>
<proteinExistence type="predicted"/>